<reference evidence="1" key="1">
    <citation type="journal article" date="2012" name="PLoS ONE">
        <title>Gene sets for utilization of primary and secondary nutrition supplies in the distal gut of endangered iberian lynx.</title>
        <authorList>
            <person name="Alcaide M."/>
            <person name="Messina E."/>
            <person name="Richter M."/>
            <person name="Bargiela R."/>
            <person name="Peplies J."/>
            <person name="Huws S.A."/>
            <person name="Newbold C.J."/>
            <person name="Golyshin P.N."/>
            <person name="Simon M.A."/>
            <person name="Lopez G."/>
            <person name="Yakimov M.M."/>
            <person name="Ferrer M."/>
        </authorList>
    </citation>
    <scope>NUCLEOTIDE SEQUENCE</scope>
</reference>
<accession>J9GLT1</accession>
<organism evidence="1">
    <name type="scientific">gut metagenome</name>
    <dbReference type="NCBI Taxonomy" id="749906"/>
    <lineage>
        <taxon>unclassified sequences</taxon>
        <taxon>metagenomes</taxon>
        <taxon>organismal metagenomes</taxon>
    </lineage>
</organism>
<gene>
    <name evidence="1" type="ORF">EVA_03468</name>
</gene>
<comment type="caution">
    <text evidence="1">The sequence shown here is derived from an EMBL/GenBank/DDBJ whole genome shotgun (WGS) entry which is preliminary data.</text>
</comment>
<protein>
    <submittedName>
        <fullName evidence="1">Uncharacterized protein</fullName>
    </submittedName>
</protein>
<evidence type="ECO:0000313" key="1">
    <source>
        <dbReference type="EMBL" id="EJX08424.1"/>
    </source>
</evidence>
<dbReference type="EMBL" id="AMCI01000628">
    <property type="protein sequence ID" value="EJX08424.1"/>
    <property type="molecule type" value="Genomic_DNA"/>
</dbReference>
<name>J9GLT1_9ZZZZ</name>
<sequence length="52" mass="5865">RMPAQEKEEIPSQMLDFLFLDGAGVKGVRPMGKESMALLDMLGFCIHLTWIL</sequence>
<proteinExistence type="predicted"/>
<dbReference type="AlphaFoldDB" id="J9GLT1"/>
<feature type="non-terminal residue" evidence="1">
    <location>
        <position position="1"/>
    </location>
</feature>